<reference evidence="1 2" key="1">
    <citation type="submission" date="2015-03" db="EMBL/GenBank/DDBJ databases">
        <title>Genomics and transcriptomics of the oil-accumulating basidiomycete yeast T. oleaginosus allow insights into substrate utilization and the diverse evolutionary trajectories of mating systems in fungi.</title>
        <authorList>
            <consortium name="DOE Joint Genome Institute"/>
            <person name="Kourist R."/>
            <person name="Kracht O."/>
            <person name="Bracharz F."/>
            <person name="Lipzen A."/>
            <person name="Nolan M."/>
            <person name="Ohm R."/>
            <person name="Grigoriev I."/>
            <person name="Sun S."/>
            <person name="Heitman J."/>
            <person name="Bruck T."/>
            <person name="Nowrousian M."/>
        </authorList>
    </citation>
    <scope>NUCLEOTIDE SEQUENCE [LARGE SCALE GENOMIC DNA]</scope>
    <source>
        <strain evidence="1 2">IBC0246</strain>
    </source>
</reference>
<dbReference type="Proteomes" id="UP000053611">
    <property type="component" value="Unassembled WGS sequence"/>
</dbReference>
<name>A0A0J0XYS3_9TREE</name>
<evidence type="ECO:0000313" key="1">
    <source>
        <dbReference type="EMBL" id="KLT46200.1"/>
    </source>
</evidence>
<keyword evidence="2" id="KW-1185">Reference proteome</keyword>
<gene>
    <name evidence="1" type="ORF">CC85DRAFT_324996</name>
</gene>
<sequence length="416" mass="47467">MPGIDYNAFPHIVERIFEFVTQDTEAVIALRGVSRALLGQAEKELWTHVAVGVRHVATSSGIQVFPTLYAPRLRSDRSPIRLPLDIDFALYDPREEYAITSVALQRGWARIRAHSKLRGTATVDWWAEAGPKPTVYPLYFHCELYTPSYPNGDSSAWASNVASLFGGRKSDIRYPRTSPKSLPFMRFPPIDTPWSRRNKLKGPRFATTWLTVGREFPFFWGAVQARSQFISVHLSLTSDGSPGLFVPREPLDITAYSINIILLPPSGARLSSLVPATEALRESLATLIILAISARRRVAIMGQEILDIPAHLRHPGPTQHSYVRCGKWGTSQAHVDYWLMECICTFVDSEEFAKTHRWDRQKEVSAMRRYWTRKMDDEPNCRPFSLEFPREYLQDDLRRALHMMNILSQKSIQHDS</sequence>
<protein>
    <submittedName>
        <fullName evidence="1">Uncharacterized protein</fullName>
    </submittedName>
</protein>
<organism evidence="1 2">
    <name type="scientific">Cutaneotrichosporon oleaginosum</name>
    <dbReference type="NCBI Taxonomy" id="879819"/>
    <lineage>
        <taxon>Eukaryota</taxon>
        <taxon>Fungi</taxon>
        <taxon>Dikarya</taxon>
        <taxon>Basidiomycota</taxon>
        <taxon>Agaricomycotina</taxon>
        <taxon>Tremellomycetes</taxon>
        <taxon>Trichosporonales</taxon>
        <taxon>Trichosporonaceae</taxon>
        <taxon>Cutaneotrichosporon</taxon>
    </lineage>
</organism>
<dbReference type="EMBL" id="KQ087178">
    <property type="protein sequence ID" value="KLT46200.1"/>
    <property type="molecule type" value="Genomic_DNA"/>
</dbReference>
<dbReference type="AlphaFoldDB" id="A0A0J0XYS3"/>
<accession>A0A0J0XYS3</accession>
<evidence type="ECO:0000313" key="2">
    <source>
        <dbReference type="Proteomes" id="UP000053611"/>
    </source>
</evidence>
<proteinExistence type="predicted"/>